<evidence type="ECO:0000256" key="4">
    <source>
        <dbReference type="ARBA" id="ARBA00023015"/>
    </source>
</evidence>
<keyword evidence="7" id="KW-0472">Membrane</keyword>
<dbReference type="InterPro" id="IPR003594">
    <property type="entry name" value="HATPase_dom"/>
</dbReference>
<dbReference type="Gene3D" id="1.10.287.130">
    <property type="match status" value="1"/>
</dbReference>
<dbReference type="InterPro" id="IPR005467">
    <property type="entry name" value="His_kinase_dom"/>
</dbReference>
<feature type="domain" description="Histidine kinase" evidence="9">
    <location>
        <begin position="832"/>
        <end position="1066"/>
    </location>
</feature>
<keyword evidence="7" id="KW-1133">Transmembrane helix</keyword>
<dbReference type="InterPro" id="IPR036890">
    <property type="entry name" value="HATPase_C_sf"/>
</dbReference>
<dbReference type="EC" id="2.7.13.3" evidence="2"/>
<dbReference type="PANTHER" id="PTHR43547:SF2">
    <property type="entry name" value="HYBRID SIGNAL TRANSDUCTION HISTIDINE KINASE C"/>
    <property type="match status" value="1"/>
</dbReference>
<dbReference type="SUPFAM" id="SSF46689">
    <property type="entry name" value="Homeodomain-like"/>
    <property type="match status" value="1"/>
</dbReference>
<dbReference type="SUPFAM" id="SSF63825">
    <property type="entry name" value="YWTD domain"/>
    <property type="match status" value="1"/>
</dbReference>
<dbReference type="GO" id="GO:0000155">
    <property type="term" value="F:phosphorelay sensor kinase activity"/>
    <property type="evidence" value="ECO:0007669"/>
    <property type="project" value="InterPro"/>
</dbReference>
<evidence type="ECO:0000313" key="11">
    <source>
        <dbReference type="EMBL" id="MBD0825403.1"/>
    </source>
</evidence>
<dbReference type="EMBL" id="JACVXD010000014">
    <property type="protein sequence ID" value="MBD0825403.1"/>
    <property type="molecule type" value="Genomic_DNA"/>
</dbReference>
<sequence length="1367" mass="159306">MHSNLNLKSKSFLIFLTIFLLLSSIVTSQENQFRFHTFSPEGGFYYDGIAQIKQDQNGFIWILMENDLYRFDGYNYKRYYNHFKDSEDLFEKNFRSIVVDNLGQLYVSLSSGLYTYNKLTDSFTKVLEGDFFQLWVTRNNIILAIKSNHFGKYDPLTKRFVEFSFNGKPLSNVQNVINENKGFFFISWGRNIFRYNNETDEISSFYTFKNDNFIKGSCKIHNTLWLLSAKNSFYKMDIPSGNIINEEEIQPLNESIFPKMILADKNEKIWIASQKGLFVYNTKNKTCKNYIHDKTDPFSLPNNSIWTIEEDLQKNIWIGTYSGGLCYVNLDKKNHFTSFSTSNSPLNQNLVSGFAEDDNSLWIATEGGGINQIDKRTSTYNYYLNSNENYTISSNNVKSLLIDQNKNLWFATFRGGLGYYNQKNKKFKHFEHDTRDNNSILVNNLRKLLLDSKNNLWIIYQNKNLEISKYSINNDIFHHYQIDDEEPYHYIYDICENGNNQLWILTHNNLYSFDKDSGKTKKIELPNNSLLYGQTFCLDGNENLWIGTIGKGLYRYNTKTNTFKNFDEILKFGVSSIYSISLDFENNIWLGTDNGLFKYNTSTNSLFRFDKKDGVQGQVFYPLSTFVDKSGKLLFGGTKGFTIVNPRNIDQNIIKPKAIISNFYIDNTPSNPTTKNKSINQNSISFPKSIELNYKQSNFGFTFSSNNYLVPEKNRFKYRLKKYDNRWIEVDAFNRNAFYSKVPSGNYTFEVIVANNDGIWGDPLRISINKLPAPWLSWWAYTIYFLIICSVIFTIFKYYRFQKKLKLQLYLDKLNQEKQEEIHQSQLRLFTNISHDFRTPLSLISASIEKLRNEGLKEYYYRILNGNTKRLLGLINELMDFKAIENGKLPLQVTKANINEQIETFAFGFKDYAHQHDIYFNIELDPNLSSLLFIDKHILEKIVMNLLNNSFKFTNKGGQVTIKTISNKSKFHSSYQNKFNLGEMNLLNNCYCISINDTGIGISQENLPKIFERFYTANSEGFNTIFGTGIGLFLVKSLILLHKAELIVYSEENKGTDFLICFPTDPKIYKDSEFLNNPEDSNRKEPTIANKSYDIQKSSEEIISQENNYVKDKRRILLAEDNEDLRNMISDYLSINFEIIEAENGLVALNLLKKMRIDLIISDIMMPEKDGIAFCKEVKEDINYSHIPFLLLTAKVSIDSKLEGADSGADIYFEKPIDFKLLLLSVKNVFKQQMQMREYYSKNFFAQSHELTTNERESEFMRTFISILDKNLDKPQMDVNHIANEVSMSRSKLYNKIKSITGNSIIEFIKNYRLRKAAHLIIETDLSMREIMTSVGIESQSYFSRSFKKEFGITPSQFAIKNKKNDL</sequence>
<evidence type="ECO:0000256" key="5">
    <source>
        <dbReference type="ARBA" id="ARBA00023163"/>
    </source>
</evidence>
<feature type="domain" description="HTH araC/xylS-type" evidence="8">
    <location>
        <begin position="1262"/>
        <end position="1361"/>
    </location>
</feature>
<dbReference type="Pfam" id="PF02518">
    <property type="entry name" value="HATPase_c"/>
    <property type="match status" value="1"/>
</dbReference>
<name>A0A8J6UD10_9FLAO</name>
<evidence type="ECO:0000313" key="12">
    <source>
        <dbReference type="Proteomes" id="UP000621516"/>
    </source>
</evidence>
<dbReference type="InterPro" id="IPR003661">
    <property type="entry name" value="HisK_dim/P_dom"/>
</dbReference>
<dbReference type="SUPFAM" id="SSF63829">
    <property type="entry name" value="Calcium-dependent phosphotriesterase"/>
    <property type="match status" value="2"/>
</dbReference>
<evidence type="ECO:0000259" key="8">
    <source>
        <dbReference type="PROSITE" id="PS01124"/>
    </source>
</evidence>
<feature type="modified residue" description="4-aspartylphosphate" evidence="6">
    <location>
        <position position="1163"/>
    </location>
</feature>
<evidence type="ECO:0000259" key="9">
    <source>
        <dbReference type="PROSITE" id="PS50109"/>
    </source>
</evidence>
<keyword evidence="7" id="KW-0812">Transmembrane</keyword>
<dbReference type="GO" id="GO:0003700">
    <property type="term" value="F:DNA-binding transcription factor activity"/>
    <property type="evidence" value="ECO:0007669"/>
    <property type="project" value="InterPro"/>
</dbReference>
<reference evidence="11 12" key="1">
    <citation type="journal article" date="2018" name="J. Microbiol.">
        <title>Aestuariibaculum marinum sp. nov., a marine bacterium isolated from seawater in South Korea.</title>
        <authorList>
            <person name="Choi J."/>
            <person name="Lee D."/>
            <person name="Jang J.H."/>
            <person name="Cha S."/>
            <person name="Seo T."/>
        </authorList>
    </citation>
    <scope>NUCLEOTIDE SEQUENCE [LARGE SCALE GENOMIC DNA]</scope>
    <source>
        <strain evidence="11 12">IP7</strain>
    </source>
</reference>
<dbReference type="PROSITE" id="PS01124">
    <property type="entry name" value="HTH_ARAC_FAMILY_2"/>
    <property type="match status" value="1"/>
</dbReference>
<evidence type="ECO:0000256" key="3">
    <source>
        <dbReference type="ARBA" id="ARBA00022553"/>
    </source>
</evidence>
<dbReference type="InterPro" id="IPR009057">
    <property type="entry name" value="Homeodomain-like_sf"/>
</dbReference>
<evidence type="ECO:0000259" key="10">
    <source>
        <dbReference type="PROSITE" id="PS50110"/>
    </source>
</evidence>
<dbReference type="CDD" id="cd00075">
    <property type="entry name" value="HATPase"/>
    <property type="match status" value="1"/>
</dbReference>
<accession>A0A8J6UD10</accession>
<evidence type="ECO:0000256" key="1">
    <source>
        <dbReference type="ARBA" id="ARBA00000085"/>
    </source>
</evidence>
<dbReference type="Pfam" id="PF00072">
    <property type="entry name" value="Response_reg"/>
    <property type="match status" value="1"/>
</dbReference>
<dbReference type="SUPFAM" id="SSF55874">
    <property type="entry name" value="ATPase domain of HSP90 chaperone/DNA topoisomerase II/histidine kinase"/>
    <property type="match status" value="1"/>
</dbReference>
<evidence type="ECO:0000256" key="7">
    <source>
        <dbReference type="SAM" id="Phobius"/>
    </source>
</evidence>
<keyword evidence="4" id="KW-0805">Transcription regulation</keyword>
<proteinExistence type="predicted"/>
<dbReference type="Gene3D" id="2.60.40.10">
    <property type="entry name" value="Immunoglobulins"/>
    <property type="match status" value="1"/>
</dbReference>
<keyword evidence="12" id="KW-1185">Reference proteome</keyword>
<dbReference type="SMART" id="SM00388">
    <property type="entry name" value="HisKA"/>
    <property type="match status" value="1"/>
</dbReference>
<dbReference type="InterPro" id="IPR004358">
    <property type="entry name" value="Sig_transdc_His_kin-like_C"/>
</dbReference>
<dbReference type="PROSITE" id="PS50110">
    <property type="entry name" value="RESPONSE_REGULATORY"/>
    <property type="match status" value="1"/>
</dbReference>
<dbReference type="Gene3D" id="3.40.50.2300">
    <property type="match status" value="1"/>
</dbReference>
<protein>
    <recommendedName>
        <fullName evidence="2">histidine kinase</fullName>
        <ecNumber evidence="2">2.7.13.3</ecNumber>
    </recommendedName>
</protein>
<dbReference type="Pfam" id="PF07494">
    <property type="entry name" value="Reg_prop"/>
    <property type="match status" value="2"/>
</dbReference>
<dbReference type="RefSeq" id="WP_188224693.1">
    <property type="nucleotide sequence ID" value="NZ_JACVXD010000014.1"/>
</dbReference>
<dbReference type="CDD" id="cd00082">
    <property type="entry name" value="HisKA"/>
    <property type="match status" value="1"/>
</dbReference>
<dbReference type="InterPro" id="IPR036097">
    <property type="entry name" value="HisK_dim/P_sf"/>
</dbReference>
<dbReference type="SUPFAM" id="SSF52172">
    <property type="entry name" value="CheY-like"/>
    <property type="match status" value="1"/>
</dbReference>
<keyword evidence="5" id="KW-0804">Transcription</keyword>
<dbReference type="Pfam" id="PF07495">
    <property type="entry name" value="Y_Y_Y"/>
    <property type="match status" value="1"/>
</dbReference>
<dbReference type="PRINTS" id="PR00344">
    <property type="entry name" value="BCTRLSENSOR"/>
</dbReference>
<dbReference type="Proteomes" id="UP000621516">
    <property type="component" value="Unassembled WGS sequence"/>
</dbReference>
<feature type="domain" description="Response regulatory" evidence="10">
    <location>
        <begin position="1115"/>
        <end position="1230"/>
    </location>
</feature>
<dbReference type="InterPro" id="IPR001789">
    <property type="entry name" value="Sig_transdc_resp-reg_receiver"/>
</dbReference>
<dbReference type="Pfam" id="PF12833">
    <property type="entry name" value="HTH_18"/>
    <property type="match status" value="1"/>
</dbReference>
<dbReference type="GO" id="GO:0043565">
    <property type="term" value="F:sequence-specific DNA binding"/>
    <property type="evidence" value="ECO:0007669"/>
    <property type="project" value="InterPro"/>
</dbReference>
<dbReference type="Gene3D" id="2.130.10.10">
    <property type="entry name" value="YVTN repeat-like/Quinoprotein amine dehydrogenase"/>
    <property type="match status" value="2"/>
</dbReference>
<dbReference type="SMART" id="SM00342">
    <property type="entry name" value="HTH_ARAC"/>
    <property type="match status" value="1"/>
</dbReference>
<dbReference type="InterPro" id="IPR018060">
    <property type="entry name" value="HTH_AraC"/>
</dbReference>
<dbReference type="SUPFAM" id="SSF47384">
    <property type="entry name" value="Homodimeric domain of signal transducing histidine kinase"/>
    <property type="match status" value="1"/>
</dbReference>
<dbReference type="InterPro" id="IPR011006">
    <property type="entry name" value="CheY-like_superfamily"/>
</dbReference>
<feature type="transmembrane region" description="Helical" evidence="7">
    <location>
        <begin position="778"/>
        <end position="799"/>
    </location>
</feature>
<organism evidence="11 12">
    <name type="scientific">Aestuariibaculum marinum</name>
    <dbReference type="NCBI Taxonomy" id="2683592"/>
    <lineage>
        <taxon>Bacteria</taxon>
        <taxon>Pseudomonadati</taxon>
        <taxon>Bacteroidota</taxon>
        <taxon>Flavobacteriia</taxon>
        <taxon>Flavobacteriales</taxon>
        <taxon>Flavobacteriaceae</taxon>
    </lineage>
</organism>
<dbReference type="Gene3D" id="1.10.10.60">
    <property type="entry name" value="Homeodomain-like"/>
    <property type="match status" value="1"/>
</dbReference>
<dbReference type="PROSITE" id="PS50109">
    <property type="entry name" value="HIS_KIN"/>
    <property type="match status" value="1"/>
</dbReference>
<evidence type="ECO:0000256" key="2">
    <source>
        <dbReference type="ARBA" id="ARBA00012438"/>
    </source>
</evidence>
<dbReference type="SMART" id="SM00387">
    <property type="entry name" value="HATPase_c"/>
    <property type="match status" value="1"/>
</dbReference>
<dbReference type="SMART" id="SM00448">
    <property type="entry name" value="REC"/>
    <property type="match status" value="1"/>
</dbReference>
<evidence type="ECO:0000256" key="6">
    <source>
        <dbReference type="PROSITE-ProRule" id="PRU00169"/>
    </source>
</evidence>
<dbReference type="InterPro" id="IPR013783">
    <property type="entry name" value="Ig-like_fold"/>
</dbReference>
<comment type="catalytic activity">
    <reaction evidence="1">
        <text>ATP + protein L-histidine = ADP + protein N-phospho-L-histidine.</text>
        <dbReference type="EC" id="2.7.13.3"/>
    </reaction>
</comment>
<dbReference type="Pfam" id="PF00512">
    <property type="entry name" value="HisKA"/>
    <property type="match status" value="1"/>
</dbReference>
<dbReference type="InterPro" id="IPR015943">
    <property type="entry name" value="WD40/YVTN_repeat-like_dom_sf"/>
</dbReference>
<dbReference type="PANTHER" id="PTHR43547">
    <property type="entry name" value="TWO-COMPONENT HISTIDINE KINASE"/>
    <property type="match status" value="1"/>
</dbReference>
<dbReference type="Gene3D" id="3.30.565.10">
    <property type="entry name" value="Histidine kinase-like ATPase, C-terminal domain"/>
    <property type="match status" value="1"/>
</dbReference>
<keyword evidence="3 6" id="KW-0597">Phosphoprotein</keyword>
<dbReference type="InterPro" id="IPR011123">
    <property type="entry name" value="Y_Y_Y"/>
</dbReference>
<dbReference type="CDD" id="cd17574">
    <property type="entry name" value="REC_OmpR"/>
    <property type="match status" value="1"/>
</dbReference>
<gene>
    <name evidence="11" type="ORF">ICJ85_15400</name>
</gene>
<dbReference type="InterPro" id="IPR011110">
    <property type="entry name" value="Reg_prop"/>
</dbReference>
<comment type="caution">
    <text evidence="11">The sequence shown here is derived from an EMBL/GenBank/DDBJ whole genome shotgun (WGS) entry which is preliminary data.</text>
</comment>